<evidence type="ECO:0000313" key="8">
    <source>
        <dbReference type="Proteomes" id="UP000240883"/>
    </source>
</evidence>
<dbReference type="GO" id="GO:0020037">
    <property type="term" value="F:heme binding"/>
    <property type="evidence" value="ECO:0007669"/>
    <property type="project" value="InterPro"/>
</dbReference>
<feature type="binding site" description="axial binding residue" evidence="4">
    <location>
        <position position="463"/>
    </location>
    <ligand>
        <name>heme</name>
        <dbReference type="ChEBI" id="CHEBI:30413"/>
    </ligand>
    <ligandPart>
        <name>Fe</name>
        <dbReference type="ChEBI" id="CHEBI:18248"/>
    </ligandPart>
</feature>
<evidence type="ECO:0000256" key="1">
    <source>
        <dbReference type="ARBA" id="ARBA00001971"/>
    </source>
</evidence>
<dbReference type="PANTHER" id="PTHR24305">
    <property type="entry name" value="CYTOCHROME P450"/>
    <property type="match status" value="1"/>
</dbReference>
<dbReference type="InterPro" id="IPR036396">
    <property type="entry name" value="Cyt_P450_sf"/>
</dbReference>
<comment type="similarity">
    <text evidence="5">Belongs to the cytochrome P450 family.</text>
</comment>
<dbReference type="Gene3D" id="1.10.630.10">
    <property type="entry name" value="Cytochrome P450"/>
    <property type="match status" value="1"/>
</dbReference>
<evidence type="ECO:0000256" key="6">
    <source>
        <dbReference type="SAM" id="Phobius"/>
    </source>
</evidence>
<dbReference type="InterPro" id="IPR001128">
    <property type="entry name" value="Cyt_P450"/>
</dbReference>
<dbReference type="PROSITE" id="PS00086">
    <property type="entry name" value="CYTOCHROME_P450"/>
    <property type="match status" value="1"/>
</dbReference>
<dbReference type="Pfam" id="PF00067">
    <property type="entry name" value="p450"/>
    <property type="match status" value="1"/>
</dbReference>
<dbReference type="InterPro" id="IPR017972">
    <property type="entry name" value="Cyt_P450_CS"/>
</dbReference>
<evidence type="ECO:0000256" key="4">
    <source>
        <dbReference type="PIRSR" id="PIRSR602401-1"/>
    </source>
</evidence>
<proteinExistence type="inferred from homology"/>
<protein>
    <submittedName>
        <fullName evidence="7">Cytochrome P450 oxidoreductase</fullName>
    </submittedName>
</protein>
<dbReference type="PANTHER" id="PTHR24305:SF229">
    <property type="entry name" value="P450, PUTATIVE (EUROFUNG)-RELATED"/>
    <property type="match status" value="1"/>
</dbReference>
<evidence type="ECO:0000256" key="2">
    <source>
        <dbReference type="ARBA" id="ARBA00022723"/>
    </source>
</evidence>
<keyword evidence="3 4" id="KW-0408">Iron</keyword>
<dbReference type="EMBL" id="KZ678144">
    <property type="protein sequence ID" value="PSN61451.1"/>
    <property type="molecule type" value="Genomic_DNA"/>
</dbReference>
<keyword evidence="6" id="KW-0472">Membrane</keyword>
<keyword evidence="8" id="KW-1185">Reference proteome</keyword>
<dbReference type="GO" id="GO:0016705">
    <property type="term" value="F:oxidoreductase activity, acting on paired donors, with incorporation or reduction of molecular oxygen"/>
    <property type="evidence" value="ECO:0007669"/>
    <property type="project" value="InterPro"/>
</dbReference>
<dbReference type="GO" id="GO:0004497">
    <property type="term" value="F:monooxygenase activity"/>
    <property type="evidence" value="ECO:0007669"/>
    <property type="project" value="UniProtKB-KW"/>
</dbReference>
<feature type="transmembrane region" description="Helical" evidence="6">
    <location>
        <begin position="15"/>
        <end position="33"/>
    </location>
</feature>
<dbReference type="Proteomes" id="UP000240883">
    <property type="component" value="Unassembled WGS sequence"/>
</dbReference>
<name>A0A2T2N7L5_CORCC</name>
<feature type="transmembrane region" description="Helical" evidence="6">
    <location>
        <begin position="312"/>
        <end position="334"/>
    </location>
</feature>
<dbReference type="InterPro" id="IPR002401">
    <property type="entry name" value="Cyt_P450_E_grp-I"/>
</dbReference>
<dbReference type="CDD" id="cd11060">
    <property type="entry name" value="CYP57A1-like"/>
    <property type="match status" value="1"/>
</dbReference>
<dbReference type="SUPFAM" id="SSF48264">
    <property type="entry name" value="Cytochrome P450"/>
    <property type="match status" value="1"/>
</dbReference>
<dbReference type="STRING" id="1448308.A0A2T2N7L5"/>
<keyword evidence="6" id="KW-1133">Transmembrane helix</keyword>
<keyword evidence="4 5" id="KW-0349">Heme</keyword>
<sequence length="515" mass="58753">MGIKDLLLDLDPNSTFKLLGASLALYLISIAIYNRYFHPLKDIPGPFLASITSFWYYWSIVTSRWENYQLPIHHKYGPIVRLAPNHIQVSAADEIETIYGPKNNFHKSQFYGPFDSGISPRPDNFALIDDKVHSARRRMVAHIYTQAAVLQYEPCVDRVISLFEGQIGQVSKSGEVFDMSLWLRRYTFDVVGEIFYGREGGFGFLREGIDYNNWISLFDVLMKPIAANHYIPRGLKNLALAGQFLLSSEIRAGMLGYPTTVQQAHEALKQRMEDMASNRPVNRNDVLSKLIDVANSEDKKSEFNMLDVTAEILSIIFAGADTTATSLISIFYFIHKNPPVLKRLLEEIDAAFSDGRLKHPVRFNDAFKLPYLRAVVNESMRIHPSMGLSLPRIVPPDGAQICGKYIPGGFEVAMNPPVVHFDPKVFGEDADKFVPERWIRDGERVGANMERHILQFGYGKRICIGKHIAHTEMYKLLPTILHKYTFELQVEEWSTKREFFQQQKNVLVKVTGLRT</sequence>
<accession>A0A2T2N7L5</accession>
<dbReference type="PRINTS" id="PR00463">
    <property type="entry name" value="EP450I"/>
</dbReference>
<keyword evidence="5" id="KW-0560">Oxidoreductase</keyword>
<dbReference type="GO" id="GO:0005506">
    <property type="term" value="F:iron ion binding"/>
    <property type="evidence" value="ECO:0007669"/>
    <property type="project" value="InterPro"/>
</dbReference>
<evidence type="ECO:0000256" key="5">
    <source>
        <dbReference type="RuleBase" id="RU000461"/>
    </source>
</evidence>
<evidence type="ECO:0000256" key="3">
    <source>
        <dbReference type="ARBA" id="ARBA00023004"/>
    </source>
</evidence>
<gene>
    <name evidence="7" type="ORF">BS50DRAFT_651662</name>
</gene>
<comment type="cofactor">
    <cofactor evidence="1 4">
        <name>heme</name>
        <dbReference type="ChEBI" id="CHEBI:30413"/>
    </cofactor>
</comment>
<keyword evidence="2 4" id="KW-0479">Metal-binding</keyword>
<dbReference type="AlphaFoldDB" id="A0A2T2N7L5"/>
<dbReference type="InterPro" id="IPR050121">
    <property type="entry name" value="Cytochrome_P450_monoxygenase"/>
</dbReference>
<dbReference type="OrthoDB" id="3934656at2759"/>
<keyword evidence="5" id="KW-0503">Monooxygenase</keyword>
<evidence type="ECO:0000313" key="7">
    <source>
        <dbReference type="EMBL" id="PSN61451.1"/>
    </source>
</evidence>
<keyword evidence="6" id="KW-0812">Transmembrane</keyword>
<reference evidence="7 8" key="1">
    <citation type="journal article" date="2018" name="Front. Microbiol.">
        <title>Genome-Wide Analysis of Corynespora cassiicola Leaf Fall Disease Putative Effectors.</title>
        <authorList>
            <person name="Lopez D."/>
            <person name="Ribeiro S."/>
            <person name="Label P."/>
            <person name="Fumanal B."/>
            <person name="Venisse J.S."/>
            <person name="Kohler A."/>
            <person name="de Oliveira R.R."/>
            <person name="Labutti K."/>
            <person name="Lipzen A."/>
            <person name="Lail K."/>
            <person name="Bauer D."/>
            <person name="Ohm R.A."/>
            <person name="Barry K.W."/>
            <person name="Spatafora J."/>
            <person name="Grigoriev I.V."/>
            <person name="Martin F.M."/>
            <person name="Pujade-Renaud V."/>
        </authorList>
    </citation>
    <scope>NUCLEOTIDE SEQUENCE [LARGE SCALE GENOMIC DNA]</scope>
    <source>
        <strain evidence="7 8">Philippines</strain>
    </source>
</reference>
<dbReference type="PRINTS" id="PR00385">
    <property type="entry name" value="P450"/>
</dbReference>
<organism evidence="7 8">
    <name type="scientific">Corynespora cassiicola Philippines</name>
    <dbReference type="NCBI Taxonomy" id="1448308"/>
    <lineage>
        <taxon>Eukaryota</taxon>
        <taxon>Fungi</taxon>
        <taxon>Dikarya</taxon>
        <taxon>Ascomycota</taxon>
        <taxon>Pezizomycotina</taxon>
        <taxon>Dothideomycetes</taxon>
        <taxon>Pleosporomycetidae</taxon>
        <taxon>Pleosporales</taxon>
        <taxon>Corynesporascaceae</taxon>
        <taxon>Corynespora</taxon>
    </lineage>
</organism>